<dbReference type="Proteomes" id="UP001187192">
    <property type="component" value="Unassembled WGS sequence"/>
</dbReference>
<proteinExistence type="predicted"/>
<organism evidence="1 2">
    <name type="scientific">Ficus carica</name>
    <name type="common">Common fig</name>
    <dbReference type="NCBI Taxonomy" id="3494"/>
    <lineage>
        <taxon>Eukaryota</taxon>
        <taxon>Viridiplantae</taxon>
        <taxon>Streptophyta</taxon>
        <taxon>Embryophyta</taxon>
        <taxon>Tracheophyta</taxon>
        <taxon>Spermatophyta</taxon>
        <taxon>Magnoliopsida</taxon>
        <taxon>eudicotyledons</taxon>
        <taxon>Gunneridae</taxon>
        <taxon>Pentapetalae</taxon>
        <taxon>rosids</taxon>
        <taxon>fabids</taxon>
        <taxon>Rosales</taxon>
        <taxon>Moraceae</taxon>
        <taxon>Ficeae</taxon>
        <taxon>Ficus</taxon>
    </lineage>
</organism>
<name>A0AA88J2J2_FICCA</name>
<protein>
    <submittedName>
        <fullName evidence="1">Uncharacterized protein</fullName>
    </submittedName>
</protein>
<dbReference type="AlphaFoldDB" id="A0AA88J2J2"/>
<dbReference type="EMBL" id="BTGU01000107">
    <property type="protein sequence ID" value="GMN61159.1"/>
    <property type="molecule type" value="Genomic_DNA"/>
</dbReference>
<keyword evidence="2" id="KW-1185">Reference proteome</keyword>
<evidence type="ECO:0000313" key="1">
    <source>
        <dbReference type="EMBL" id="GMN61159.1"/>
    </source>
</evidence>
<gene>
    <name evidence="1" type="ORF">TIFTF001_030266</name>
</gene>
<evidence type="ECO:0000313" key="2">
    <source>
        <dbReference type="Proteomes" id="UP001187192"/>
    </source>
</evidence>
<sequence>MSLLHKLCHRTPSLVIAEDAAAGLAGTVESDFSHDLRQKTSISIVSSEDVDLVRWSDRDDRIFFSYGFTIFSCSDGNSSWLDIGFGFGGGLIWGFGISFN</sequence>
<reference evidence="1" key="1">
    <citation type="submission" date="2023-07" db="EMBL/GenBank/DDBJ databases">
        <title>draft genome sequence of fig (Ficus carica).</title>
        <authorList>
            <person name="Takahashi T."/>
            <person name="Nishimura K."/>
        </authorList>
    </citation>
    <scope>NUCLEOTIDE SEQUENCE</scope>
</reference>
<comment type="caution">
    <text evidence="1">The sequence shown here is derived from an EMBL/GenBank/DDBJ whole genome shotgun (WGS) entry which is preliminary data.</text>
</comment>
<accession>A0AA88J2J2</accession>